<dbReference type="PANTHER" id="PTHR17490">
    <property type="entry name" value="SUA5"/>
    <property type="match status" value="1"/>
</dbReference>
<dbReference type="EMBL" id="MFBL01000031">
    <property type="protein sequence ID" value="OGE04586.1"/>
    <property type="molecule type" value="Genomic_DNA"/>
</dbReference>
<evidence type="ECO:0000256" key="2">
    <source>
        <dbReference type="ARBA" id="ARBA00007663"/>
    </source>
</evidence>
<dbReference type="Gene3D" id="3.40.50.300">
    <property type="entry name" value="P-loop containing nucleotide triphosphate hydrolases"/>
    <property type="match status" value="1"/>
</dbReference>
<dbReference type="NCBIfam" id="TIGR00150">
    <property type="entry name" value="T6A_YjeE"/>
    <property type="match status" value="1"/>
</dbReference>
<dbReference type="GO" id="GO:0061710">
    <property type="term" value="F:L-threonylcarbamoyladenylate synthase"/>
    <property type="evidence" value="ECO:0007669"/>
    <property type="project" value="UniProtKB-EC"/>
</dbReference>
<evidence type="ECO:0000256" key="6">
    <source>
        <dbReference type="ARBA" id="ARBA00022694"/>
    </source>
</evidence>
<evidence type="ECO:0000256" key="9">
    <source>
        <dbReference type="ARBA" id="ARBA00022840"/>
    </source>
</evidence>
<evidence type="ECO:0000259" key="12">
    <source>
        <dbReference type="PROSITE" id="PS51163"/>
    </source>
</evidence>
<dbReference type="NCBIfam" id="TIGR00057">
    <property type="entry name" value="L-threonylcarbamoyladenylate synthase"/>
    <property type="match status" value="1"/>
</dbReference>
<organism evidence="13 14">
    <name type="scientific">Candidatus Curtissbacteria bacterium RIFCSPHIGHO2_12_FULL_41_17</name>
    <dbReference type="NCBI Taxonomy" id="1797722"/>
    <lineage>
        <taxon>Bacteria</taxon>
        <taxon>Candidatus Curtissiibacteriota</taxon>
    </lineage>
</organism>
<evidence type="ECO:0000256" key="3">
    <source>
        <dbReference type="ARBA" id="ARBA00012584"/>
    </source>
</evidence>
<sequence>MEIKTKSVQGTRQVAKRLAKELRGGDVVALYGNLGSGKTVFVQGLAKALGIKRRILSPTFVFLRSYPFVLKRAWLIFHHLDLYRGKSKNDYVNLGLEELFLPNSIVVIEWAEKIKNFLPKKRIDVKLRIIDDDTRSIKIFTPYSSSDRAKQGNREVSKSKFSINSNNKAVNVLKSGGIVIFPTDTVYGISCRFDNQKAIKRLYQIKGTPQNQPFPILVSKIDQVKSLAIITKIGQQLINKYWPGAITIILPSRHSSAAPQNDTSKVGFRMPDSDLIRFLIDRVGVPIIGTSANIHGQKPVSSFADLDPKIIKLADLAISGECQKGVESTVVDATCTPPKVLRQGAVKLMSLNPVIPAKAGI</sequence>
<dbReference type="GO" id="GO:0002949">
    <property type="term" value="P:tRNA threonylcarbamoyladenosine modification"/>
    <property type="evidence" value="ECO:0007669"/>
    <property type="project" value="InterPro"/>
</dbReference>
<keyword evidence="6" id="KW-0819">tRNA processing</keyword>
<dbReference type="SUPFAM" id="SSF55821">
    <property type="entry name" value="YrdC/RibB"/>
    <property type="match status" value="1"/>
</dbReference>
<dbReference type="InterPro" id="IPR027417">
    <property type="entry name" value="P-loop_NTPase"/>
</dbReference>
<proteinExistence type="inferred from homology"/>
<dbReference type="GO" id="GO:0000049">
    <property type="term" value="F:tRNA binding"/>
    <property type="evidence" value="ECO:0007669"/>
    <property type="project" value="TreeGrafter"/>
</dbReference>
<evidence type="ECO:0000256" key="11">
    <source>
        <dbReference type="ARBA" id="ARBA00048366"/>
    </source>
</evidence>
<evidence type="ECO:0000313" key="14">
    <source>
        <dbReference type="Proteomes" id="UP000178369"/>
    </source>
</evidence>
<dbReference type="InterPro" id="IPR050156">
    <property type="entry name" value="TC-AMP_synthase_SUA5"/>
</dbReference>
<dbReference type="InterPro" id="IPR006070">
    <property type="entry name" value="Sua5-like_dom"/>
</dbReference>
<evidence type="ECO:0000256" key="7">
    <source>
        <dbReference type="ARBA" id="ARBA00022695"/>
    </source>
</evidence>
<comment type="similarity">
    <text evidence="2">Belongs to the SUA5 family.</text>
</comment>
<keyword evidence="7" id="KW-0548">Nucleotidyltransferase</keyword>
<feature type="domain" description="YrdC-like" evidence="12">
    <location>
        <begin position="163"/>
        <end position="346"/>
    </location>
</feature>
<name>A0A1F5HKB6_9BACT</name>
<dbReference type="EC" id="2.7.7.87" evidence="3"/>
<comment type="catalytic activity">
    <reaction evidence="11">
        <text>L-threonine + hydrogencarbonate + ATP = L-threonylcarbamoyladenylate + diphosphate + H2O</text>
        <dbReference type="Rhea" id="RHEA:36407"/>
        <dbReference type="ChEBI" id="CHEBI:15377"/>
        <dbReference type="ChEBI" id="CHEBI:17544"/>
        <dbReference type="ChEBI" id="CHEBI:30616"/>
        <dbReference type="ChEBI" id="CHEBI:33019"/>
        <dbReference type="ChEBI" id="CHEBI:57926"/>
        <dbReference type="ChEBI" id="CHEBI:73682"/>
        <dbReference type="EC" id="2.7.7.87"/>
    </reaction>
</comment>
<keyword evidence="8" id="KW-0547">Nucleotide-binding</keyword>
<dbReference type="InterPro" id="IPR017945">
    <property type="entry name" value="DHBP_synth_RibB-like_a/b_dom"/>
</dbReference>
<dbReference type="InterPro" id="IPR003442">
    <property type="entry name" value="T6A_TsaE"/>
</dbReference>
<comment type="caution">
    <text evidence="13">The sequence shown here is derived from an EMBL/GenBank/DDBJ whole genome shotgun (WGS) entry which is preliminary data.</text>
</comment>
<dbReference type="GO" id="GO:0006450">
    <property type="term" value="P:regulation of translational fidelity"/>
    <property type="evidence" value="ECO:0007669"/>
    <property type="project" value="TreeGrafter"/>
</dbReference>
<reference evidence="13 14" key="1">
    <citation type="journal article" date="2016" name="Nat. Commun.">
        <title>Thousands of microbial genomes shed light on interconnected biogeochemical processes in an aquifer system.</title>
        <authorList>
            <person name="Anantharaman K."/>
            <person name="Brown C.T."/>
            <person name="Hug L.A."/>
            <person name="Sharon I."/>
            <person name="Castelle C.J."/>
            <person name="Probst A.J."/>
            <person name="Thomas B.C."/>
            <person name="Singh A."/>
            <person name="Wilkins M.J."/>
            <person name="Karaoz U."/>
            <person name="Brodie E.L."/>
            <person name="Williams K.H."/>
            <person name="Hubbard S.S."/>
            <person name="Banfield J.F."/>
        </authorList>
    </citation>
    <scope>NUCLEOTIDE SEQUENCE [LARGE SCALE GENOMIC DNA]</scope>
</reference>
<dbReference type="Pfam" id="PF02367">
    <property type="entry name" value="TsaE"/>
    <property type="match status" value="1"/>
</dbReference>
<dbReference type="AlphaFoldDB" id="A0A1F5HKB6"/>
<dbReference type="Gene3D" id="3.90.870.10">
    <property type="entry name" value="DHBP synthase"/>
    <property type="match status" value="1"/>
</dbReference>
<evidence type="ECO:0000256" key="4">
    <source>
        <dbReference type="ARBA" id="ARBA00022490"/>
    </source>
</evidence>
<keyword evidence="9" id="KW-0067">ATP-binding</keyword>
<evidence type="ECO:0000256" key="5">
    <source>
        <dbReference type="ARBA" id="ARBA00022679"/>
    </source>
</evidence>
<dbReference type="Pfam" id="PF01300">
    <property type="entry name" value="Sua5_yciO_yrdC"/>
    <property type="match status" value="1"/>
</dbReference>
<dbReference type="PANTHER" id="PTHR17490:SF16">
    <property type="entry name" value="THREONYLCARBAMOYL-AMP SYNTHASE"/>
    <property type="match status" value="1"/>
</dbReference>
<keyword evidence="4" id="KW-0963">Cytoplasm</keyword>
<dbReference type="SUPFAM" id="SSF52540">
    <property type="entry name" value="P-loop containing nucleoside triphosphate hydrolases"/>
    <property type="match status" value="1"/>
</dbReference>
<evidence type="ECO:0000256" key="1">
    <source>
        <dbReference type="ARBA" id="ARBA00004496"/>
    </source>
</evidence>
<accession>A0A1F5HKB6</accession>
<dbReference type="PROSITE" id="PS51163">
    <property type="entry name" value="YRDC"/>
    <property type="match status" value="1"/>
</dbReference>
<keyword evidence="5" id="KW-0808">Transferase</keyword>
<protein>
    <recommendedName>
        <fullName evidence="10">L-threonylcarbamoyladenylate synthase</fullName>
        <ecNumber evidence="3">2.7.7.87</ecNumber>
    </recommendedName>
    <alternativeName>
        <fullName evidence="10">L-threonylcarbamoyladenylate synthase</fullName>
    </alternativeName>
</protein>
<dbReference type="GO" id="GO:0003725">
    <property type="term" value="F:double-stranded RNA binding"/>
    <property type="evidence" value="ECO:0007669"/>
    <property type="project" value="InterPro"/>
</dbReference>
<gene>
    <name evidence="13" type="ORF">A3F45_02615</name>
</gene>
<evidence type="ECO:0000256" key="10">
    <source>
        <dbReference type="ARBA" id="ARBA00029774"/>
    </source>
</evidence>
<evidence type="ECO:0000313" key="13">
    <source>
        <dbReference type="EMBL" id="OGE04586.1"/>
    </source>
</evidence>
<dbReference type="GO" id="GO:0005737">
    <property type="term" value="C:cytoplasm"/>
    <property type="evidence" value="ECO:0007669"/>
    <property type="project" value="UniProtKB-SubCell"/>
</dbReference>
<evidence type="ECO:0000256" key="8">
    <source>
        <dbReference type="ARBA" id="ARBA00022741"/>
    </source>
</evidence>
<dbReference type="Proteomes" id="UP000178369">
    <property type="component" value="Unassembled WGS sequence"/>
</dbReference>
<comment type="subcellular location">
    <subcellularLocation>
        <location evidence="1">Cytoplasm</location>
    </subcellularLocation>
</comment>
<dbReference type="GO" id="GO:0005524">
    <property type="term" value="F:ATP binding"/>
    <property type="evidence" value="ECO:0007669"/>
    <property type="project" value="UniProtKB-KW"/>
</dbReference>